<comment type="caution">
    <text evidence="6">The sequence shown here is derived from an EMBL/GenBank/DDBJ whole genome shotgun (WGS) entry which is preliminary data.</text>
</comment>
<dbReference type="PROSITE" id="PS50931">
    <property type="entry name" value="HTH_LYSR"/>
    <property type="match status" value="1"/>
</dbReference>
<feature type="domain" description="HTH lysR-type" evidence="5">
    <location>
        <begin position="1"/>
        <end position="59"/>
    </location>
</feature>
<evidence type="ECO:0000256" key="2">
    <source>
        <dbReference type="ARBA" id="ARBA00023015"/>
    </source>
</evidence>
<evidence type="ECO:0000313" key="7">
    <source>
        <dbReference type="Proteomes" id="UP001371391"/>
    </source>
</evidence>
<evidence type="ECO:0000256" key="4">
    <source>
        <dbReference type="ARBA" id="ARBA00023163"/>
    </source>
</evidence>
<keyword evidence="2" id="KW-0805">Transcription regulation</keyword>
<sequence length="308" mass="34462">MDQLKAIRYFIKVVETGSFTKAAKGFGVPPSSLSRRVADLEKSLGATLLKRSTRIVKLTEVGHIYYNDMQQILGQLAQSQETVRSYQTTPMGRLSISCMVGFGDKILMPLLDEFSVLYPEIILDVSLSDELSTLGRDDVDIAIRGGYAPNERVLAIKLMDNSFIPVASPGYLQKYGTPKSAMELLQHRGLYFKTPSGPTPWLCKIDEQWHDVSGPAVAISNNGSWLAKKACNGEGILMSTRWALKSYLETGELQELKFEHELAITQNTNMAVYLLYQKQRYLVPKVKAAVDFLVQRIKETGEDNKQTK</sequence>
<dbReference type="InterPro" id="IPR058163">
    <property type="entry name" value="LysR-type_TF_proteobact-type"/>
</dbReference>
<proteinExistence type="inferred from homology"/>
<gene>
    <name evidence="6" type="ORF">V6257_11155</name>
</gene>
<dbReference type="InterPro" id="IPR005119">
    <property type="entry name" value="LysR_subst-bd"/>
</dbReference>
<keyword evidence="3" id="KW-0238">DNA-binding</keyword>
<dbReference type="EMBL" id="JBAKAW010000009">
    <property type="protein sequence ID" value="MEL0655591.1"/>
    <property type="molecule type" value="Genomic_DNA"/>
</dbReference>
<dbReference type="CDD" id="cd08422">
    <property type="entry name" value="PBP2_CrgA_like"/>
    <property type="match status" value="1"/>
</dbReference>
<dbReference type="Proteomes" id="UP001371391">
    <property type="component" value="Unassembled WGS sequence"/>
</dbReference>
<name>A0ABU9H157_9GAMM</name>
<dbReference type="InterPro" id="IPR036388">
    <property type="entry name" value="WH-like_DNA-bd_sf"/>
</dbReference>
<evidence type="ECO:0000259" key="5">
    <source>
        <dbReference type="PROSITE" id="PS50931"/>
    </source>
</evidence>
<dbReference type="SUPFAM" id="SSF53850">
    <property type="entry name" value="Periplasmic binding protein-like II"/>
    <property type="match status" value="1"/>
</dbReference>
<dbReference type="PANTHER" id="PTHR30537:SF5">
    <property type="entry name" value="HTH-TYPE TRANSCRIPTIONAL ACTIVATOR TTDR-RELATED"/>
    <property type="match status" value="1"/>
</dbReference>
<keyword evidence="7" id="KW-1185">Reference proteome</keyword>
<dbReference type="InterPro" id="IPR000847">
    <property type="entry name" value="LysR_HTH_N"/>
</dbReference>
<accession>A0ABU9H157</accession>
<dbReference type="InterPro" id="IPR036390">
    <property type="entry name" value="WH_DNA-bd_sf"/>
</dbReference>
<dbReference type="Gene3D" id="3.40.190.290">
    <property type="match status" value="1"/>
</dbReference>
<dbReference type="SUPFAM" id="SSF46785">
    <property type="entry name" value="Winged helix' DNA-binding domain"/>
    <property type="match status" value="1"/>
</dbReference>
<evidence type="ECO:0000313" key="6">
    <source>
        <dbReference type="EMBL" id="MEL0655591.1"/>
    </source>
</evidence>
<organism evidence="6 7">
    <name type="scientific">Pseudoalteromonas issachenkonii</name>
    <dbReference type="NCBI Taxonomy" id="152297"/>
    <lineage>
        <taxon>Bacteria</taxon>
        <taxon>Pseudomonadati</taxon>
        <taxon>Pseudomonadota</taxon>
        <taxon>Gammaproteobacteria</taxon>
        <taxon>Alteromonadales</taxon>
        <taxon>Pseudoalteromonadaceae</taxon>
        <taxon>Pseudoalteromonas</taxon>
    </lineage>
</organism>
<dbReference type="RefSeq" id="WP_341602761.1">
    <property type="nucleotide sequence ID" value="NZ_JBAKAW010000009.1"/>
</dbReference>
<protein>
    <submittedName>
        <fullName evidence="6">LysR family transcriptional regulator</fullName>
    </submittedName>
</protein>
<keyword evidence="4" id="KW-0804">Transcription</keyword>
<evidence type="ECO:0000256" key="1">
    <source>
        <dbReference type="ARBA" id="ARBA00009437"/>
    </source>
</evidence>
<dbReference type="Pfam" id="PF03466">
    <property type="entry name" value="LysR_substrate"/>
    <property type="match status" value="1"/>
</dbReference>
<comment type="similarity">
    <text evidence="1">Belongs to the LysR transcriptional regulatory family.</text>
</comment>
<dbReference type="Gene3D" id="1.10.10.10">
    <property type="entry name" value="Winged helix-like DNA-binding domain superfamily/Winged helix DNA-binding domain"/>
    <property type="match status" value="1"/>
</dbReference>
<evidence type="ECO:0000256" key="3">
    <source>
        <dbReference type="ARBA" id="ARBA00023125"/>
    </source>
</evidence>
<reference evidence="6 7" key="1">
    <citation type="submission" date="2024-02" db="EMBL/GenBank/DDBJ databases">
        <title>Bacteria isolated from the canopy kelp, Nereocystis luetkeana.</title>
        <authorList>
            <person name="Pfister C.A."/>
            <person name="Younker I.T."/>
            <person name="Light S.H."/>
        </authorList>
    </citation>
    <scope>NUCLEOTIDE SEQUENCE [LARGE SCALE GENOMIC DNA]</scope>
    <source>
        <strain evidence="6 7">TI.1.03</strain>
    </source>
</reference>
<dbReference type="Pfam" id="PF00126">
    <property type="entry name" value="HTH_1"/>
    <property type="match status" value="1"/>
</dbReference>
<dbReference type="PANTHER" id="PTHR30537">
    <property type="entry name" value="HTH-TYPE TRANSCRIPTIONAL REGULATOR"/>
    <property type="match status" value="1"/>
</dbReference>